<protein>
    <submittedName>
        <fullName evidence="1">Cytochrome b561 and DOMON domain-containing protein</fullName>
    </submittedName>
</protein>
<dbReference type="EMBL" id="CM045765">
    <property type="protein sequence ID" value="KAI8000250.1"/>
    <property type="molecule type" value="Genomic_DNA"/>
</dbReference>
<evidence type="ECO:0000313" key="1">
    <source>
        <dbReference type="EMBL" id="KAI8000250.1"/>
    </source>
</evidence>
<reference evidence="1 2" key="1">
    <citation type="journal article" date="2022" name="Plant J.">
        <title>Chromosome-level genome of Camellia lanceoleosa provides a valuable resource for understanding genome evolution and self-incompatibility.</title>
        <authorList>
            <person name="Gong W."/>
            <person name="Xiao S."/>
            <person name="Wang L."/>
            <person name="Liao Z."/>
            <person name="Chang Y."/>
            <person name="Mo W."/>
            <person name="Hu G."/>
            <person name="Li W."/>
            <person name="Zhao G."/>
            <person name="Zhu H."/>
            <person name="Hu X."/>
            <person name="Ji K."/>
            <person name="Xiang X."/>
            <person name="Song Q."/>
            <person name="Yuan D."/>
            <person name="Jin S."/>
            <person name="Zhang L."/>
        </authorList>
    </citation>
    <scope>NUCLEOTIDE SEQUENCE [LARGE SCALE GENOMIC DNA]</scope>
    <source>
        <strain evidence="1">SQ_2022a</strain>
    </source>
</reference>
<dbReference type="Proteomes" id="UP001060215">
    <property type="component" value="Chromosome 8"/>
</dbReference>
<organism evidence="1 2">
    <name type="scientific">Camellia lanceoleosa</name>
    <dbReference type="NCBI Taxonomy" id="1840588"/>
    <lineage>
        <taxon>Eukaryota</taxon>
        <taxon>Viridiplantae</taxon>
        <taxon>Streptophyta</taxon>
        <taxon>Embryophyta</taxon>
        <taxon>Tracheophyta</taxon>
        <taxon>Spermatophyta</taxon>
        <taxon>Magnoliopsida</taxon>
        <taxon>eudicotyledons</taxon>
        <taxon>Gunneridae</taxon>
        <taxon>Pentapetalae</taxon>
        <taxon>asterids</taxon>
        <taxon>Ericales</taxon>
        <taxon>Theaceae</taxon>
        <taxon>Camellia</taxon>
    </lineage>
</organism>
<sequence>MGINPTSTRIKATQAIVVYQKLDGSRTFYTPSIDSYVSHIEEGKLSSPVNDLSATFSEDQIIIFAIIELPNNTTSLIHVWQDRSITSGTHLGMHDLSTSHLQSMGTLNLSSRQALPSHGSNNKTSLKIVSN</sequence>
<keyword evidence="2" id="KW-1185">Reference proteome</keyword>
<evidence type="ECO:0000313" key="2">
    <source>
        <dbReference type="Proteomes" id="UP001060215"/>
    </source>
</evidence>
<gene>
    <name evidence="1" type="ORF">LOK49_LG09G00843</name>
</gene>
<proteinExistence type="predicted"/>
<comment type="caution">
    <text evidence="1">The sequence shown here is derived from an EMBL/GenBank/DDBJ whole genome shotgun (WGS) entry which is preliminary data.</text>
</comment>
<accession>A0ACC0GGS4</accession>
<name>A0ACC0GGS4_9ERIC</name>